<feature type="non-terminal residue" evidence="2">
    <location>
        <position position="76"/>
    </location>
</feature>
<gene>
    <name evidence="2" type="ORF">AVDCRST_MAG24-1444</name>
</gene>
<dbReference type="AlphaFoldDB" id="A0A6J4LWZ3"/>
<feature type="compositionally biased region" description="Low complexity" evidence="1">
    <location>
        <begin position="14"/>
        <end position="32"/>
    </location>
</feature>
<feature type="region of interest" description="Disordered" evidence="1">
    <location>
        <begin position="1"/>
        <end position="76"/>
    </location>
</feature>
<accession>A0A6J4LWZ3</accession>
<dbReference type="EMBL" id="CADCUF010000219">
    <property type="protein sequence ID" value="CAA9344470.1"/>
    <property type="molecule type" value="Genomic_DNA"/>
</dbReference>
<protein>
    <submittedName>
        <fullName evidence="2">Uncharacterized protein</fullName>
    </submittedName>
</protein>
<feature type="non-terminal residue" evidence="2">
    <location>
        <position position="1"/>
    </location>
</feature>
<evidence type="ECO:0000313" key="2">
    <source>
        <dbReference type="EMBL" id="CAA9344470.1"/>
    </source>
</evidence>
<proteinExistence type="predicted"/>
<organism evidence="2">
    <name type="scientific">uncultured Nocardioidaceae bacterium</name>
    <dbReference type="NCBI Taxonomy" id="253824"/>
    <lineage>
        <taxon>Bacteria</taxon>
        <taxon>Bacillati</taxon>
        <taxon>Actinomycetota</taxon>
        <taxon>Actinomycetes</taxon>
        <taxon>Propionibacteriales</taxon>
        <taxon>Nocardioidaceae</taxon>
        <taxon>environmental samples</taxon>
    </lineage>
</organism>
<evidence type="ECO:0000256" key="1">
    <source>
        <dbReference type="SAM" id="MobiDB-lite"/>
    </source>
</evidence>
<sequence>CGSRAGWPGSSGWSTTRPRTRCTTRGTSSSTRCAPGTSSLPSAPTTARPWCCATSTGCRCPRSPRTSGGRCTPPRR</sequence>
<name>A0A6J4LWZ3_9ACTN</name>
<feature type="compositionally biased region" description="Polar residues" evidence="1">
    <location>
        <begin position="36"/>
        <end position="45"/>
    </location>
</feature>
<reference evidence="2" key="1">
    <citation type="submission" date="2020-02" db="EMBL/GenBank/DDBJ databases">
        <authorList>
            <person name="Meier V. D."/>
        </authorList>
    </citation>
    <scope>NUCLEOTIDE SEQUENCE</scope>
    <source>
        <strain evidence="2">AVDCRST_MAG24</strain>
    </source>
</reference>